<dbReference type="SUPFAM" id="SSF82771">
    <property type="entry name" value="GIY-YIG endonuclease"/>
    <property type="match status" value="1"/>
</dbReference>
<dbReference type="InterPro" id="IPR047296">
    <property type="entry name" value="GIY-YIG_UvrC_Cho"/>
</dbReference>
<dbReference type="Proteomes" id="UP000605676">
    <property type="component" value="Unassembled WGS sequence"/>
</dbReference>
<dbReference type="Pfam" id="PF01541">
    <property type="entry name" value="GIY-YIG"/>
    <property type="match status" value="1"/>
</dbReference>
<gene>
    <name evidence="2" type="ORF">JIV24_03305</name>
</gene>
<dbReference type="CDD" id="cd10434">
    <property type="entry name" value="GIY-YIG_UvrC_Cho"/>
    <property type="match status" value="1"/>
</dbReference>
<dbReference type="Pfam" id="PF00929">
    <property type="entry name" value="RNase_T"/>
    <property type="match status" value="1"/>
</dbReference>
<dbReference type="RefSeq" id="WP_200463583.1">
    <property type="nucleotide sequence ID" value="NZ_JAENRR010000005.1"/>
</dbReference>
<dbReference type="Gene3D" id="3.40.1440.10">
    <property type="entry name" value="GIY-YIG endonuclease"/>
    <property type="match status" value="1"/>
</dbReference>
<evidence type="ECO:0000313" key="2">
    <source>
        <dbReference type="EMBL" id="MBK3516354.1"/>
    </source>
</evidence>
<dbReference type="PANTHER" id="PTHR30231">
    <property type="entry name" value="DNA POLYMERASE III SUBUNIT EPSILON"/>
    <property type="match status" value="1"/>
</dbReference>
<dbReference type="NCBIfam" id="TIGR00573">
    <property type="entry name" value="dnaq"/>
    <property type="match status" value="1"/>
</dbReference>
<dbReference type="InterPro" id="IPR012337">
    <property type="entry name" value="RNaseH-like_sf"/>
</dbReference>
<dbReference type="SMART" id="SM00479">
    <property type="entry name" value="EXOIII"/>
    <property type="match status" value="1"/>
</dbReference>
<accession>A0ABS1HFA3</accession>
<dbReference type="SMART" id="SM00465">
    <property type="entry name" value="GIYc"/>
    <property type="match status" value="1"/>
</dbReference>
<dbReference type="InterPro" id="IPR000305">
    <property type="entry name" value="GIY-YIG_endonuc"/>
</dbReference>
<dbReference type="InterPro" id="IPR006054">
    <property type="entry name" value="DnaQ"/>
</dbReference>
<dbReference type="Gene3D" id="3.30.420.10">
    <property type="entry name" value="Ribonuclease H-like superfamily/Ribonuclease H"/>
    <property type="match status" value="1"/>
</dbReference>
<evidence type="ECO:0000259" key="1">
    <source>
        <dbReference type="PROSITE" id="PS50164"/>
    </source>
</evidence>
<dbReference type="InterPro" id="IPR035901">
    <property type="entry name" value="GIY-YIG_endonuc_sf"/>
</dbReference>
<dbReference type="InterPro" id="IPR013520">
    <property type="entry name" value="Ribonucl_H"/>
</dbReference>
<comment type="caution">
    <text evidence="2">The sequence shown here is derived from an EMBL/GenBank/DDBJ whole genome shotgun (WGS) entry which is preliminary data.</text>
</comment>
<keyword evidence="3" id="KW-1185">Reference proteome</keyword>
<protein>
    <submittedName>
        <fullName evidence="2">GIY-YIG nuclease family protein</fullName>
    </submittedName>
</protein>
<sequence>MYVIVDIETTGGNMKNGKITEVAIYRHDGEKVVDEFVSLVNPESYIPPFITSLTGITNEMVASAPLFYQIAKDIVEICKDAVFVAHNAAFDYNFIKEEFRNLGFNFEMPTICTVKLSRKLLPGHASYSLGKICPDLGIGNDARHRAAGDALATVELFEILLERNNGILNPEDPYKEFSANGLHPNLSIDTIKKLPTQTGVYYLHNENGELIYIGKSKNIRNRIITHLGNPRTKKGIEMKQNTADISFNMTGSELIALLKESHEIKQDKPRYNRAQRRSKTKIGLYNYTDRRGYIRLMLKPNSGVEIPSATFESMQEARERLFQWIEEYELCQQLCGLYDGNHGCFQYQLKTCKGACVGEESNVGYNNRVSDLLKKLSYGHNNLVIMDKGRNDSEVSLVVIENGRYLGWGYLDEDACIESPQQFKEHISMFDDNGNTRSIISGYLRNKKYKKLIPY</sequence>
<proteinExistence type="predicted"/>
<dbReference type="CDD" id="cd06127">
    <property type="entry name" value="DEDDh"/>
    <property type="match status" value="1"/>
</dbReference>
<name>A0ABS1HFA3_9BACT</name>
<reference evidence="2 3" key="1">
    <citation type="submission" date="2021-01" db="EMBL/GenBank/DDBJ databases">
        <title>Carboxyliciviraga sp.nov., isolated from coastal sediments.</title>
        <authorList>
            <person name="Lu D."/>
            <person name="Zhang T."/>
        </authorList>
    </citation>
    <scope>NUCLEOTIDE SEQUENCE [LARGE SCALE GENOMIC DNA]</scope>
    <source>
        <strain evidence="2 3">N1Y132</strain>
    </source>
</reference>
<feature type="domain" description="GIY-YIG" evidence="1">
    <location>
        <begin position="196"/>
        <end position="273"/>
    </location>
</feature>
<dbReference type="SUPFAM" id="SSF53098">
    <property type="entry name" value="Ribonuclease H-like"/>
    <property type="match status" value="1"/>
</dbReference>
<dbReference type="InterPro" id="IPR036397">
    <property type="entry name" value="RNaseH_sf"/>
</dbReference>
<dbReference type="PROSITE" id="PS50164">
    <property type="entry name" value="GIY_YIG"/>
    <property type="match status" value="1"/>
</dbReference>
<organism evidence="2 3">
    <name type="scientific">Carboxylicivirga marina</name>
    <dbReference type="NCBI Taxonomy" id="2800988"/>
    <lineage>
        <taxon>Bacteria</taxon>
        <taxon>Pseudomonadati</taxon>
        <taxon>Bacteroidota</taxon>
        <taxon>Bacteroidia</taxon>
        <taxon>Marinilabiliales</taxon>
        <taxon>Marinilabiliaceae</taxon>
        <taxon>Carboxylicivirga</taxon>
    </lineage>
</organism>
<evidence type="ECO:0000313" key="3">
    <source>
        <dbReference type="Proteomes" id="UP000605676"/>
    </source>
</evidence>
<dbReference type="PANTHER" id="PTHR30231:SF41">
    <property type="entry name" value="DNA POLYMERASE III SUBUNIT EPSILON"/>
    <property type="match status" value="1"/>
</dbReference>
<dbReference type="EMBL" id="JAENRR010000005">
    <property type="protein sequence ID" value="MBK3516354.1"/>
    <property type="molecule type" value="Genomic_DNA"/>
</dbReference>